<comment type="caution">
    <text evidence="2">The sequence shown here is derived from an EMBL/GenBank/DDBJ whole genome shotgun (WGS) entry which is preliminary data.</text>
</comment>
<evidence type="ECO:0000313" key="2">
    <source>
        <dbReference type="EMBL" id="KAL2040370.1"/>
    </source>
</evidence>
<proteinExistence type="predicted"/>
<feature type="region of interest" description="Disordered" evidence="1">
    <location>
        <begin position="63"/>
        <end position="83"/>
    </location>
</feature>
<dbReference type="EMBL" id="JBEFKJ010000021">
    <property type="protein sequence ID" value="KAL2040370.1"/>
    <property type="molecule type" value="Genomic_DNA"/>
</dbReference>
<name>A0ABR4A3C9_9LECA</name>
<feature type="compositionally biased region" description="Low complexity" evidence="1">
    <location>
        <begin position="64"/>
        <end position="83"/>
    </location>
</feature>
<organism evidence="2 3">
    <name type="scientific">Stereocaulon virgatum</name>
    <dbReference type="NCBI Taxonomy" id="373712"/>
    <lineage>
        <taxon>Eukaryota</taxon>
        <taxon>Fungi</taxon>
        <taxon>Dikarya</taxon>
        <taxon>Ascomycota</taxon>
        <taxon>Pezizomycotina</taxon>
        <taxon>Lecanoromycetes</taxon>
        <taxon>OSLEUM clade</taxon>
        <taxon>Lecanoromycetidae</taxon>
        <taxon>Lecanorales</taxon>
        <taxon>Lecanorineae</taxon>
        <taxon>Stereocaulaceae</taxon>
        <taxon>Stereocaulon</taxon>
    </lineage>
</organism>
<protein>
    <submittedName>
        <fullName evidence="2">Uncharacterized protein</fullName>
    </submittedName>
</protein>
<keyword evidence="3" id="KW-1185">Reference proteome</keyword>
<evidence type="ECO:0000256" key="1">
    <source>
        <dbReference type="SAM" id="MobiDB-lite"/>
    </source>
</evidence>
<sequence length="171" mass="19075">MVQQTTAYKITIICSPADSYEMENFSLIQSSSLSKFLEYHSQSDMPARKTDLSNMSLATESTEAISSPIASNGSSSPLSSAPNSPIWPEAPKLCEERDCPVRNPHYQGRYLHRNKPPYSDDTIFGSSNPPAFVWESYVKIQRGGGDTEDDWILLSFIQYHVLEKGTSFQPA</sequence>
<dbReference type="Proteomes" id="UP001590950">
    <property type="component" value="Unassembled WGS sequence"/>
</dbReference>
<evidence type="ECO:0000313" key="3">
    <source>
        <dbReference type="Proteomes" id="UP001590950"/>
    </source>
</evidence>
<gene>
    <name evidence="2" type="ORF">N7G274_006813</name>
</gene>
<accession>A0ABR4A3C9</accession>
<reference evidence="2 3" key="1">
    <citation type="submission" date="2024-09" db="EMBL/GenBank/DDBJ databases">
        <title>Rethinking Asexuality: The Enigmatic Case of Functional Sexual Genes in Lepraria (Stereocaulaceae).</title>
        <authorList>
            <person name="Doellman M."/>
            <person name="Sun Y."/>
            <person name="Barcenas-Pena A."/>
            <person name="Lumbsch H.T."/>
            <person name="Grewe F."/>
        </authorList>
    </citation>
    <scope>NUCLEOTIDE SEQUENCE [LARGE SCALE GENOMIC DNA]</scope>
    <source>
        <strain evidence="2 3">Mercado 3170</strain>
    </source>
</reference>